<reference evidence="1 2" key="1">
    <citation type="submission" date="2014-09" db="EMBL/GenBank/DDBJ databases">
        <authorList>
            <person name="Regsiter A."/>
        </authorList>
    </citation>
    <scope>NUCLEOTIDE SEQUENCE [LARGE SCALE GENOMIC DNA]</scope>
</reference>
<protein>
    <submittedName>
        <fullName evidence="1">HTH-type transcriptional regulator BetI</fullName>
    </submittedName>
</protein>
<comment type="caution">
    <text evidence="1">The sequence shown here is derived from an EMBL/GenBank/DDBJ whole genome shotgun (WGS) entry which is preliminary data.</text>
</comment>
<organism evidence="1 2">
    <name type="scientific">Xanthomonas citri pv. citri</name>
    <dbReference type="NCBI Taxonomy" id="611301"/>
    <lineage>
        <taxon>Bacteria</taxon>
        <taxon>Pseudomonadati</taxon>
        <taxon>Pseudomonadota</taxon>
        <taxon>Gammaproteobacteria</taxon>
        <taxon>Lysobacterales</taxon>
        <taxon>Lysobacteraceae</taxon>
        <taxon>Xanthomonas</taxon>
    </lineage>
</organism>
<accession>A0A0U4YNZ2</accession>
<keyword evidence="2" id="KW-1185">Reference proteome</keyword>
<evidence type="ECO:0000313" key="2">
    <source>
        <dbReference type="Proteomes" id="UP000052230"/>
    </source>
</evidence>
<dbReference type="AlphaFoldDB" id="A0A0U4YNZ2"/>
<proteinExistence type="predicted"/>
<name>A0A0U4YNZ2_XANCI</name>
<dbReference type="Proteomes" id="UP000052230">
    <property type="component" value="Unassembled WGS sequence"/>
</dbReference>
<gene>
    <name evidence="1" type="ORF">XAC3562_630010</name>
</gene>
<sequence length="58" mass="6380">MLRRLQRQSPHLLRAGAAGADRLGAGVVAVLIQLRQLFAARRFAARRSGAWLRCALVL</sequence>
<dbReference type="EMBL" id="CCXZ01000159">
    <property type="protein sequence ID" value="CEG17548.1"/>
    <property type="molecule type" value="Genomic_DNA"/>
</dbReference>
<evidence type="ECO:0000313" key="1">
    <source>
        <dbReference type="EMBL" id="CEG17548.1"/>
    </source>
</evidence>